<organism evidence="1 2">
    <name type="scientific">Mariprofundus ferrinatatus</name>
    <dbReference type="NCBI Taxonomy" id="1921087"/>
    <lineage>
        <taxon>Bacteria</taxon>
        <taxon>Pseudomonadati</taxon>
        <taxon>Pseudomonadota</taxon>
        <taxon>Candidatius Mariprofundia</taxon>
        <taxon>Mariprofundales</taxon>
        <taxon>Mariprofundaceae</taxon>
        <taxon>Mariprofundus</taxon>
    </lineage>
</organism>
<dbReference type="EMBL" id="CP018800">
    <property type="protein sequence ID" value="ATX81327.1"/>
    <property type="molecule type" value="Genomic_DNA"/>
</dbReference>
<accession>A0A2K8L214</accession>
<evidence type="ECO:0000313" key="2">
    <source>
        <dbReference type="Proteomes" id="UP000231637"/>
    </source>
</evidence>
<name>A0A2K8L214_9PROT</name>
<dbReference type="RefSeq" id="WP_100264805.1">
    <property type="nucleotide sequence ID" value="NZ_CP018800.1"/>
</dbReference>
<reference evidence="1 2" key="1">
    <citation type="submission" date="2016-12" db="EMBL/GenBank/DDBJ databases">
        <title>Isolation and genomic insights into novel planktonic Zetaproteobacteria from stratified waters of the Chesapeake Bay.</title>
        <authorList>
            <person name="McAllister S.M."/>
            <person name="Kato S."/>
            <person name="Chan C.S."/>
            <person name="Chiu B.K."/>
            <person name="Field E.K."/>
        </authorList>
    </citation>
    <scope>NUCLEOTIDE SEQUENCE [LARGE SCALE GENOMIC DNA]</scope>
    <source>
        <strain evidence="1 2">CP-8</strain>
    </source>
</reference>
<keyword evidence="2" id="KW-1185">Reference proteome</keyword>
<sequence length="70" mass="7623">MFLRNVSNGDLAQVLKQGELTDPNSTSVTVRYHAGEEAGDPVSVEKSGLVFPSGEALPKCWLDAHYRVSF</sequence>
<proteinExistence type="predicted"/>
<evidence type="ECO:0008006" key="3">
    <source>
        <dbReference type="Google" id="ProtNLM"/>
    </source>
</evidence>
<gene>
    <name evidence="1" type="ORF">Ga0123462_0452</name>
</gene>
<dbReference type="AlphaFoldDB" id="A0A2K8L214"/>
<dbReference type="KEGG" id="mfn:Ga0123462_0452"/>
<evidence type="ECO:0000313" key="1">
    <source>
        <dbReference type="EMBL" id="ATX81327.1"/>
    </source>
</evidence>
<protein>
    <recommendedName>
        <fullName evidence="3">Acetyltransferase</fullName>
    </recommendedName>
</protein>
<dbReference type="Proteomes" id="UP000231637">
    <property type="component" value="Chromosome"/>
</dbReference>
<dbReference type="OrthoDB" id="9810649at2"/>